<name>A0ABN2Q3F0_9PSEU</name>
<feature type="compositionally biased region" description="Basic and acidic residues" evidence="1">
    <location>
        <begin position="116"/>
        <end position="148"/>
    </location>
</feature>
<accession>A0ABN2Q3F0</accession>
<evidence type="ECO:0000313" key="2">
    <source>
        <dbReference type="EMBL" id="GAA1942992.1"/>
    </source>
</evidence>
<feature type="compositionally biased region" description="Basic and acidic residues" evidence="1">
    <location>
        <begin position="43"/>
        <end position="109"/>
    </location>
</feature>
<organism evidence="2 3">
    <name type="scientific">Amycolatopsis minnesotensis</name>
    <dbReference type="NCBI Taxonomy" id="337894"/>
    <lineage>
        <taxon>Bacteria</taxon>
        <taxon>Bacillati</taxon>
        <taxon>Actinomycetota</taxon>
        <taxon>Actinomycetes</taxon>
        <taxon>Pseudonocardiales</taxon>
        <taxon>Pseudonocardiaceae</taxon>
        <taxon>Amycolatopsis</taxon>
    </lineage>
</organism>
<dbReference type="Gene3D" id="1.25.40.10">
    <property type="entry name" value="Tetratricopeptide repeat domain"/>
    <property type="match status" value="1"/>
</dbReference>
<evidence type="ECO:0008006" key="4">
    <source>
        <dbReference type="Google" id="ProtNLM"/>
    </source>
</evidence>
<dbReference type="InterPro" id="IPR011990">
    <property type="entry name" value="TPR-like_helical_dom_sf"/>
</dbReference>
<evidence type="ECO:0000256" key="1">
    <source>
        <dbReference type="SAM" id="MobiDB-lite"/>
    </source>
</evidence>
<sequence>MSEFGRRDSEDEGASGRPARRDDKPRGGRSGAPHGGNRNVGGRQDRGGRDSSHQGRPRRDDRGDRGERGGKPPFGRDARGGDRSRGDAPETGRRRFGDDRKGQGDDRRSGGYRGGKPGDKPSGKAPYGRDDRREGQPRQGGRWEDRGPRTGGPRGDKPAYGTRGRDDKPPFRDRGDKPAYGNRDRPDKPPFRDRGDKPAYGNRGRDDKPPFRDRGDKPAYGNRDRPDKPPFRDRGDKPAYGTRGRDDKPPFRDRGDKPAYGNRADKPAFRDRGDKPAYGNRDRAEKPSYGDRGDKPSYRDRGDKPAYGNRDRAEKPSYGDRGKPSHGARGDKPSFRDRDDKPAYGNRDRREGPSRDAQSRGDDRRGAGRPREARDGKPEFKPRRDTRSPHVNASPLDDETLAKELLEAPELPEGVEFSDLDEEARRELRTLPKALAETVGKHLVAAGSLMDDDPDTALEHARYAKAKASRVPIVREALGLVAYHTGNWAESLSELRAVRRMTRSETHIAIIADAERALGRPERALDLAKEANVGALPREVQIELRIVAAGARRDLGQLDAAVVSLQGDDLDTRKREVWSARLFYAYADNLAAAGRTDEAVRWFMNAAEADDEDTTDAAERAAELADG</sequence>
<proteinExistence type="predicted"/>
<protein>
    <recommendedName>
        <fullName evidence="4">Tetratricopeptide repeat protein</fullName>
    </recommendedName>
</protein>
<gene>
    <name evidence="2" type="ORF">GCM10009754_08010</name>
</gene>
<feature type="region of interest" description="Disordered" evidence="1">
    <location>
        <begin position="1"/>
        <end position="397"/>
    </location>
</feature>
<comment type="caution">
    <text evidence="2">The sequence shown here is derived from an EMBL/GenBank/DDBJ whole genome shotgun (WGS) entry which is preliminary data.</text>
</comment>
<dbReference type="EMBL" id="BAAANN010000003">
    <property type="protein sequence ID" value="GAA1942992.1"/>
    <property type="molecule type" value="Genomic_DNA"/>
</dbReference>
<reference evidence="2 3" key="1">
    <citation type="journal article" date="2019" name="Int. J. Syst. Evol. Microbiol.">
        <title>The Global Catalogue of Microorganisms (GCM) 10K type strain sequencing project: providing services to taxonomists for standard genome sequencing and annotation.</title>
        <authorList>
            <consortium name="The Broad Institute Genomics Platform"/>
            <consortium name="The Broad Institute Genome Sequencing Center for Infectious Disease"/>
            <person name="Wu L."/>
            <person name="Ma J."/>
        </authorList>
    </citation>
    <scope>NUCLEOTIDE SEQUENCE [LARGE SCALE GENOMIC DNA]</scope>
    <source>
        <strain evidence="2 3">JCM 14545</strain>
    </source>
</reference>
<dbReference type="RefSeq" id="WP_344413512.1">
    <property type="nucleotide sequence ID" value="NZ_BAAANN010000003.1"/>
</dbReference>
<keyword evidence="3" id="KW-1185">Reference proteome</keyword>
<evidence type="ECO:0000313" key="3">
    <source>
        <dbReference type="Proteomes" id="UP001501116"/>
    </source>
</evidence>
<dbReference type="Proteomes" id="UP001501116">
    <property type="component" value="Unassembled WGS sequence"/>
</dbReference>
<feature type="compositionally biased region" description="Basic and acidic residues" evidence="1">
    <location>
        <begin position="163"/>
        <end position="388"/>
    </location>
</feature>